<gene>
    <name evidence="6" type="ORF">GCM10007966_15690</name>
</gene>
<keyword evidence="4" id="KW-1133">Transmembrane helix</keyword>
<dbReference type="InterPro" id="IPR036097">
    <property type="entry name" value="HisK_dim/P_sf"/>
</dbReference>
<dbReference type="SMART" id="SM00387">
    <property type="entry name" value="HATPase_c"/>
    <property type="match status" value="1"/>
</dbReference>
<feature type="transmembrane region" description="Helical" evidence="4">
    <location>
        <begin position="9"/>
        <end position="28"/>
    </location>
</feature>
<dbReference type="InterPro" id="IPR003661">
    <property type="entry name" value="HisK_dim/P_dom"/>
</dbReference>
<name>A0A917JVD5_9GAMM</name>
<comment type="caution">
    <text evidence="6">The sequence shown here is derived from an EMBL/GenBank/DDBJ whole genome shotgun (WGS) entry which is preliminary data.</text>
</comment>
<proteinExistence type="predicted"/>
<dbReference type="EC" id="2.7.13.3" evidence="2"/>
<dbReference type="RefSeq" id="WP_131776862.1">
    <property type="nucleotide sequence ID" value="NZ_BMOB01000006.1"/>
</dbReference>
<dbReference type="InterPro" id="IPR005467">
    <property type="entry name" value="His_kinase_dom"/>
</dbReference>
<sequence>MKFSIFTKILMAFLIISVVFIVLFFKYMKSVELDIVVNSEKVIAEGFLSDLEKEISSTSPSQWGSILSKIKDKGVEILPIDKINLTQTQKANLNSGKVVVLTEKDYQFLNLVIASKTAYKKIGNTKFLLAYYYSKIEKIITQYMAPALNQIAKDFLSKPRSSWSEESKRLEKIYGFPIHVYPTTNQELPINVVQSLSKNNVAFETNENTSQIGIIYHAFAGGVLKIGPINYLSITARISDVIGYFVMAFFVFCSLLITFLSLLFIRNMKKIYQITENFSHGRFDFHQKISTTSVLFGVYANIVRMGQQIKDMIESHKQMYRFVAHETRTPLSTINLAADSIQRKNPEDEFIKKQLDSIRKDVKDVNQIVSTYLIYSKMHSANFILKRIDTDIISWLRKLIEPYKASNLEMDFQSNKLSSLNAYIDKGVFKHAITNLITNALKFAEHHVSLSVEQNKSQILIHVDDDGSGLPSDTQDDIFSEYTTAEDRNAGNKHIGLGLAIVKKVVALHGGKVSATQSPILKGARFTISLLRSYLD</sequence>
<keyword evidence="7" id="KW-1185">Reference proteome</keyword>
<dbReference type="CDD" id="cd00075">
    <property type="entry name" value="HATPase"/>
    <property type="match status" value="1"/>
</dbReference>
<dbReference type="Proteomes" id="UP000630149">
    <property type="component" value="Unassembled WGS sequence"/>
</dbReference>
<dbReference type="PRINTS" id="PR00344">
    <property type="entry name" value="BCTRLSENSOR"/>
</dbReference>
<dbReference type="SUPFAM" id="SSF47384">
    <property type="entry name" value="Homodimeric domain of signal transducing histidine kinase"/>
    <property type="match status" value="1"/>
</dbReference>
<dbReference type="SUPFAM" id="SSF55874">
    <property type="entry name" value="ATPase domain of HSP90 chaperone/DNA topoisomerase II/histidine kinase"/>
    <property type="match status" value="1"/>
</dbReference>
<dbReference type="GO" id="GO:0000155">
    <property type="term" value="F:phosphorelay sensor kinase activity"/>
    <property type="evidence" value="ECO:0007669"/>
    <property type="project" value="InterPro"/>
</dbReference>
<comment type="catalytic activity">
    <reaction evidence="1">
        <text>ATP + protein L-histidine = ADP + protein N-phospho-L-histidine.</text>
        <dbReference type="EC" id="2.7.13.3"/>
    </reaction>
</comment>
<keyword evidence="3" id="KW-0597">Phosphoprotein</keyword>
<dbReference type="InterPro" id="IPR003594">
    <property type="entry name" value="HATPase_dom"/>
</dbReference>
<dbReference type="Gene3D" id="1.10.287.130">
    <property type="match status" value="1"/>
</dbReference>
<dbReference type="AlphaFoldDB" id="A0A917JVD5"/>
<reference evidence="6" key="2">
    <citation type="submission" date="2020-09" db="EMBL/GenBank/DDBJ databases">
        <authorList>
            <person name="Sun Q."/>
            <person name="Ohkuma M."/>
        </authorList>
    </citation>
    <scope>NUCLEOTIDE SEQUENCE</scope>
    <source>
        <strain evidence="6">JCM 13919</strain>
    </source>
</reference>
<dbReference type="Gene3D" id="3.30.565.10">
    <property type="entry name" value="Histidine kinase-like ATPase, C-terminal domain"/>
    <property type="match status" value="1"/>
</dbReference>
<organism evidence="6 7">
    <name type="scientific">Legionella impletisoli</name>
    <dbReference type="NCBI Taxonomy" id="343510"/>
    <lineage>
        <taxon>Bacteria</taxon>
        <taxon>Pseudomonadati</taxon>
        <taxon>Pseudomonadota</taxon>
        <taxon>Gammaproteobacteria</taxon>
        <taxon>Legionellales</taxon>
        <taxon>Legionellaceae</taxon>
        <taxon>Legionella</taxon>
    </lineage>
</organism>
<dbReference type="OrthoDB" id="9804645at2"/>
<dbReference type="PANTHER" id="PTHR43547:SF2">
    <property type="entry name" value="HYBRID SIGNAL TRANSDUCTION HISTIDINE KINASE C"/>
    <property type="match status" value="1"/>
</dbReference>
<dbReference type="Pfam" id="PF02518">
    <property type="entry name" value="HATPase_c"/>
    <property type="match status" value="1"/>
</dbReference>
<protein>
    <recommendedName>
        <fullName evidence="2">histidine kinase</fullName>
        <ecNumber evidence="2">2.7.13.3</ecNumber>
    </recommendedName>
</protein>
<dbReference type="SMART" id="SM00388">
    <property type="entry name" value="HisKA"/>
    <property type="match status" value="1"/>
</dbReference>
<reference evidence="6" key="1">
    <citation type="journal article" date="2014" name="Int. J. Syst. Evol. Microbiol.">
        <title>Complete genome sequence of Corynebacterium casei LMG S-19264T (=DSM 44701T), isolated from a smear-ripened cheese.</title>
        <authorList>
            <consortium name="US DOE Joint Genome Institute (JGI-PGF)"/>
            <person name="Walter F."/>
            <person name="Albersmeier A."/>
            <person name="Kalinowski J."/>
            <person name="Ruckert C."/>
        </authorList>
    </citation>
    <scope>NUCLEOTIDE SEQUENCE</scope>
    <source>
        <strain evidence="6">JCM 13919</strain>
    </source>
</reference>
<evidence type="ECO:0000259" key="5">
    <source>
        <dbReference type="PROSITE" id="PS50109"/>
    </source>
</evidence>
<dbReference type="CDD" id="cd00082">
    <property type="entry name" value="HisKA"/>
    <property type="match status" value="1"/>
</dbReference>
<keyword evidence="4" id="KW-0812">Transmembrane</keyword>
<evidence type="ECO:0000256" key="1">
    <source>
        <dbReference type="ARBA" id="ARBA00000085"/>
    </source>
</evidence>
<evidence type="ECO:0000256" key="3">
    <source>
        <dbReference type="ARBA" id="ARBA00022553"/>
    </source>
</evidence>
<feature type="transmembrane region" description="Helical" evidence="4">
    <location>
        <begin position="241"/>
        <end position="265"/>
    </location>
</feature>
<evidence type="ECO:0000313" key="6">
    <source>
        <dbReference type="EMBL" id="GGI87810.1"/>
    </source>
</evidence>
<feature type="domain" description="Histidine kinase" evidence="5">
    <location>
        <begin position="322"/>
        <end position="534"/>
    </location>
</feature>
<keyword evidence="4" id="KW-0472">Membrane</keyword>
<evidence type="ECO:0000256" key="2">
    <source>
        <dbReference type="ARBA" id="ARBA00012438"/>
    </source>
</evidence>
<dbReference type="PANTHER" id="PTHR43547">
    <property type="entry name" value="TWO-COMPONENT HISTIDINE KINASE"/>
    <property type="match status" value="1"/>
</dbReference>
<dbReference type="InterPro" id="IPR004358">
    <property type="entry name" value="Sig_transdc_His_kin-like_C"/>
</dbReference>
<dbReference type="PROSITE" id="PS50109">
    <property type="entry name" value="HIS_KIN"/>
    <property type="match status" value="1"/>
</dbReference>
<dbReference type="InterPro" id="IPR036890">
    <property type="entry name" value="HATPase_C_sf"/>
</dbReference>
<accession>A0A917JVD5</accession>
<dbReference type="Pfam" id="PF00512">
    <property type="entry name" value="HisKA"/>
    <property type="match status" value="1"/>
</dbReference>
<evidence type="ECO:0000313" key="7">
    <source>
        <dbReference type="Proteomes" id="UP000630149"/>
    </source>
</evidence>
<evidence type="ECO:0000256" key="4">
    <source>
        <dbReference type="SAM" id="Phobius"/>
    </source>
</evidence>
<dbReference type="EMBL" id="BMOB01000006">
    <property type="protein sequence ID" value="GGI87810.1"/>
    <property type="molecule type" value="Genomic_DNA"/>
</dbReference>